<name>A0A6G9I181_KLEPN</name>
<organism evidence="1">
    <name type="scientific">Klebsiella pneumoniae</name>
    <dbReference type="NCBI Taxonomy" id="573"/>
    <lineage>
        <taxon>Bacteria</taxon>
        <taxon>Pseudomonadati</taxon>
        <taxon>Pseudomonadota</taxon>
        <taxon>Gammaproteobacteria</taxon>
        <taxon>Enterobacterales</taxon>
        <taxon>Enterobacteriaceae</taxon>
        <taxon>Klebsiella/Raoultella group</taxon>
        <taxon>Klebsiella</taxon>
        <taxon>Klebsiella pneumoniae complex</taxon>
    </lineage>
</organism>
<dbReference type="EMBL" id="MN586817">
    <property type="protein sequence ID" value="QIQ16498.1"/>
    <property type="molecule type" value="Genomic_DNA"/>
</dbReference>
<proteinExistence type="predicted"/>
<protein>
    <submittedName>
        <fullName evidence="1">Uncharacterized protein</fullName>
    </submittedName>
</protein>
<reference evidence="1" key="1">
    <citation type="submission" date="2019-10" db="EMBL/GenBank/DDBJ databases">
        <authorList>
            <person name="Sun Q."/>
            <person name="Zhou D."/>
        </authorList>
    </citation>
    <scope>NUCLEOTIDE SEQUENCE</scope>
    <source>
        <strain evidence="1">A1966</strain>
        <plasmid evidence="1">pA1966-NR</plasmid>
    </source>
</reference>
<geneLocation type="plasmid" evidence="1">
    <name>pA1966-NR</name>
</geneLocation>
<evidence type="ECO:0000313" key="1">
    <source>
        <dbReference type="EMBL" id="QIQ16498.1"/>
    </source>
</evidence>
<sequence>MTLTLYGAVIICDCVSSGITPARKGLLCFLLSHSQKSIFKRKRGKRVKGFVAEACVLTGYGRREE</sequence>
<dbReference type="AlphaFoldDB" id="A0A6G9I181"/>
<keyword evidence="1" id="KW-0614">Plasmid</keyword>
<accession>A0A6G9I181</accession>